<keyword evidence="1" id="KW-0805">Transcription regulation</keyword>
<evidence type="ECO:0000256" key="3">
    <source>
        <dbReference type="ARBA" id="ARBA00023163"/>
    </source>
</evidence>
<dbReference type="PROSITE" id="PS00622">
    <property type="entry name" value="HTH_LUXR_1"/>
    <property type="match status" value="1"/>
</dbReference>
<dbReference type="InterPro" id="IPR000792">
    <property type="entry name" value="Tscrpt_reg_LuxR_C"/>
</dbReference>
<dbReference type="GO" id="GO:0006355">
    <property type="term" value="P:regulation of DNA-templated transcription"/>
    <property type="evidence" value="ECO:0007669"/>
    <property type="project" value="InterPro"/>
</dbReference>
<dbReference type="Proteomes" id="UP000282818">
    <property type="component" value="Unassembled WGS sequence"/>
</dbReference>
<dbReference type="EMBL" id="SACQ01000008">
    <property type="protein sequence ID" value="RVU29609.1"/>
    <property type="molecule type" value="Genomic_DNA"/>
</dbReference>
<dbReference type="SUPFAM" id="SSF46894">
    <property type="entry name" value="C-terminal effector domain of the bipartite response regulators"/>
    <property type="match status" value="1"/>
</dbReference>
<dbReference type="InterPro" id="IPR016032">
    <property type="entry name" value="Sig_transdc_resp-reg_C-effctor"/>
</dbReference>
<dbReference type="InterPro" id="IPR036388">
    <property type="entry name" value="WH-like_DNA-bd_sf"/>
</dbReference>
<dbReference type="Pfam" id="PF00196">
    <property type="entry name" value="GerE"/>
    <property type="match status" value="1"/>
</dbReference>
<dbReference type="PRINTS" id="PR00038">
    <property type="entry name" value="HTHLUXR"/>
</dbReference>
<evidence type="ECO:0000259" key="4">
    <source>
        <dbReference type="PROSITE" id="PS50043"/>
    </source>
</evidence>
<name>A0A437Q537_9GAMM</name>
<evidence type="ECO:0000256" key="1">
    <source>
        <dbReference type="ARBA" id="ARBA00023015"/>
    </source>
</evidence>
<dbReference type="GO" id="GO:0003677">
    <property type="term" value="F:DNA binding"/>
    <property type="evidence" value="ECO:0007669"/>
    <property type="project" value="UniProtKB-KW"/>
</dbReference>
<dbReference type="PROSITE" id="PS50043">
    <property type="entry name" value="HTH_LUXR_2"/>
    <property type="match status" value="1"/>
</dbReference>
<dbReference type="PANTHER" id="PTHR44688:SF16">
    <property type="entry name" value="DNA-BINDING TRANSCRIPTIONAL ACTIVATOR DEVR_DOSR"/>
    <property type="match status" value="1"/>
</dbReference>
<dbReference type="Gene3D" id="1.10.10.10">
    <property type="entry name" value="Winged helix-like DNA-binding domain superfamily/Winged helix DNA-binding domain"/>
    <property type="match status" value="1"/>
</dbReference>
<keyword evidence="2" id="KW-0238">DNA-binding</keyword>
<keyword evidence="6" id="KW-1185">Reference proteome</keyword>
<dbReference type="CDD" id="cd06170">
    <property type="entry name" value="LuxR_C_like"/>
    <property type="match status" value="1"/>
</dbReference>
<dbReference type="PANTHER" id="PTHR44688">
    <property type="entry name" value="DNA-BINDING TRANSCRIPTIONAL ACTIVATOR DEVR_DOSR"/>
    <property type="match status" value="1"/>
</dbReference>
<dbReference type="AlphaFoldDB" id="A0A437Q537"/>
<dbReference type="SMART" id="SM00421">
    <property type="entry name" value="HTH_LUXR"/>
    <property type="match status" value="1"/>
</dbReference>
<proteinExistence type="predicted"/>
<evidence type="ECO:0000256" key="2">
    <source>
        <dbReference type="ARBA" id="ARBA00023125"/>
    </source>
</evidence>
<reference evidence="5 6" key="1">
    <citation type="submission" date="2019-01" db="EMBL/GenBank/DDBJ databases">
        <authorList>
            <person name="Chen W.-M."/>
        </authorList>
    </citation>
    <scope>NUCLEOTIDE SEQUENCE [LARGE SCALE GENOMIC DNA]</scope>
    <source>
        <strain evidence="5 6">HPM-16</strain>
    </source>
</reference>
<protein>
    <submittedName>
        <fullName evidence="5">LuxR family transcriptional regulator</fullName>
    </submittedName>
</protein>
<sequence>MSQRYQQDAQFSAWKKDVASLIDHVRLRSFPHVLADFLGTLCHFDTILMVTFKKSFRPVILYPTDPAEQSQTLHNYLSKSYILDPLFNRIQAGGLPDVSRLIEIAPDSFETTEYYQTCYKDFDLVDEINLVIELDKTVTCAISLGRKTNLGTITRAELLRLQDSFPVISALVRQFWLSQAAEYVQFEKSDSAMKQALKTFGTGVLTKREQEISGLILQGHSSKAIASMLNISLGTVKVHRKNIHTRLNTSTQSEIFTLFLAHLNEIENAHSSNEGEAQ</sequence>
<accession>A0A437Q537</accession>
<comment type="caution">
    <text evidence="5">The sequence shown here is derived from an EMBL/GenBank/DDBJ whole genome shotgun (WGS) entry which is preliminary data.</text>
</comment>
<feature type="domain" description="HTH luxR-type" evidence="4">
    <location>
        <begin position="198"/>
        <end position="263"/>
    </location>
</feature>
<evidence type="ECO:0000313" key="5">
    <source>
        <dbReference type="EMBL" id="RVU29609.1"/>
    </source>
</evidence>
<dbReference type="RefSeq" id="WP_127695453.1">
    <property type="nucleotide sequence ID" value="NZ_SACQ01000008.1"/>
</dbReference>
<evidence type="ECO:0000313" key="6">
    <source>
        <dbReference type="Proteomes" id="UP000282818"/>
    </source>
</evidence>
<organism evidence="5 6">
    <name type="scientific">Neptunomonas marina</name>
    <dbReference type="NCBI Taxonomy" id="1815562"/>
    <lineage>
        <taxon>Bacteria</taxon>
        <taxon>Pseudomonadati</taxon>
        <taxon>Pseudomonadota</taxon>
        <taxon>Gammaproteobacteria</taxon>
        <taxon>Oceanospirillales</taxon>
        <taxon>Oceanospirillaceae</taxon>
        <taxon>Neptunomonas</taxon>
    </lineage>
</organism>
<keyword evidence="3" id="KW-0804">Transcription</keyword>
<gene>
    <name evidence="5" type="ORF">EOE65_15685</name>
</gene>